<proteinExistence type="predicted"/>
<keyword evidence="2" id="KW-1133">Transmembrane helix</keyword>
<dbReference type="EMBL" id="VUJU01007999">
    <property type="protein sequence ID" value="KAF0737139.1"/>
    <property type="molecule type" value="Genomic_DNA"/>
</dbReference>
<evidence type="ECO:0000313" key="4">
    <source>
        <dbReference type="Proteomes" id="UP000478052"/>
    </source>
</evidence>
<accession>A0A6G0XAW4</accession>
<feature type="region of interest" description="Disordered" evidence="1">
    <location>
        <begin position="89"/>
        <end position="114"/>
    </location>
</feature>
<feature type="compositionally biased region" description="Low complexity" evidence="1">
    <location>
        <begin position="91"/>
        <end position="100"/>
    </location>
</feature>
<name>A0A6G0XAW4_APHCR</name>
<dbReference type="Proteomes" id="UP000478052">
    <property type="component" value="Unassembled WGS sequence"/>
</dbReference>
<reference evidence="3 4" key="1">
    <citation type="submission" date="2019-08" db="EMBL/GenBank/DDBJ databases">
        <title>Whole genome of Aphis craccivora.</title>
        <authorList>
            <person name="Voronova N.V."/>
            <person name="Shulinski R.S."/>
            <person name="Bandarenka Y.V."/>
            <person name="Zhorov D.G."/>
            <person name="Warner D."/>
        </authorList>
    </citation>
    <scope>NUCLEOTIDE SEQUENCE [LARGE SCALE GENOMIC DNA]</scope>
    <source>
        <strain evidence="3">180601</strain>
        <tissue evidence="3">Whole Body</tissue>
    </source>
</reference>
<evidence type="ECO:0000256" key="2">
    <source>
        <dbReference type="SAM" id="Phobius"/>
    </source>
</evidence>
<dbReference type="PANTHER" id="PTHR33053">
    <property type="entry name" value="PROTEIN, PUTATIVE-RELATED"/>
    <property type="match status" value="1"/>
</dbReference>
<feature type="transmembrane region" description="Helical" evidence="2">
    <location>
        <begin position="36"/>
        <end position="55"/>
    </location>
</feature>
<evidence type="ECO:0008006" key="5">
    <source>
        <dbReference type="Google" id="ProtNLM"/>
    </source>
</evidence>
<dbReference type="PANTHER" id="PTHR33053:SF9">
    <property type="entry name" value="AGAP000105-PA"/>
    <property type="match status" value="1"/>
</dbReference>
<dbReference type="OrthoDB" id="7758130at2759"/>
<keyword evidence="2" id="KW-0472">Membrane</keyword>
<evidence type="ECO:0000313" key="3">
    <source>
        <dbReference type="EMBL" id="KAF0737139.1"/>
    </source>
</evidence>
<protein>
    <recommendedName>
        <fullName evidence="5">Transposase domain-containing protein</fullName>
    </recommendedName>
</protein>
<gene>
    <name evidence="3" type="ORF">FWK35_00026268</name>
</gene>
<keyword evidence="4" id="KW-1185">Reference proteome</keyword>
<sequence length="778" mass="89845">MPFFQTANRRLYWLSNLEKFSKCQVQLHVSIVINKLSIVNFFSILNYCIGLYLIFRMSKPFSKFHQLSNRSKRRRVTENKNCFYMSDHCSSSDTNNSSNDDNNKQLNTSNEQDDINAPINSLNQTLSNCSNQSISQSIDNDEYEKILSSTSSDEHNIFDEDVLLDFDSNNLFLRQSVDHSKNDENSIKNFLRVWAVKHNVTASALSELLVGLKQNIGNKSDILPSDSRTLLKTIEPEHYIHFGLESQLKRLISSFDCNVHELHLLINIDGLPLYKSSPGQAIPILVSIVYVPEFQKIVFSIGLYYGFQKPKEMDNFLTPFVLEIIELSERGILTANATNILVKILGFVCDASAKKDILGIKGHGGYYSCTRCTVRGTTLNNKRVFTDIICPTRTSNDFINWIDPNYRLVDTCLIKILRSDADHALNLLSRLLVQRISDFMSSARLPVEFVRKPKELKYLLRWKAVEYRSFLLYLGPVALKGILDQEKYNNFMILNEAKSILLNQTSIQNHKLRGYSRELLRHFVQSFMILYHPSFITHNFHNLIHLVHDADYFAPIIPMLTLDTISAFPFENYLQQIKRMTRGKNNPLEQIGNRMAELLTVNSTLNPQTFQKHPIYSKMHCNGPLILSCINPQYSNIHSSIGVYEVEKLSEMRIWPVDKIVNKYVFFSHKNAFIVTEMWCLISLYDNEDDADEKSPDLIPNGWIINKLNCWYPLDFKISTIHSERSEECIDFTMMCVFFFFFVAVYSITSRNNAPISNYGGGFRCKSEYPWCIIEVKS</sequence>
<keyword evidence="2" id="KW-0812">Transmembrane</keyword>
<comment type="caution">
    <text evidence="3">The sequence shown here is derived from an EMBL/GenBank/DDBJ whole genome shotgun (WGS) entry which is preliminary data.</text>
</comment>
<evidence type="ECO:0000256" key="1">
    <source>
        <dbReference type="SAM" id="MobiDB-lite"/>
    </source>
</evidence>
<organism evidence="3 4">
    <name type="scientific">Aphis craccivora</name>
    <name type="common">Cowpea aphid</name>
    <dbReference type="NCBI Taxonomy" id="307492"/>
    <lineage>
        <taxon>Eukaryota</taxon>
        <taxon>Metazoa</taxon>
        <taxon>Ecdysozoa</taxon>
        <taxon>Arthropoda</taxon>
        <taxon>Hexapoda</taxon>
        <taxon>Insecta</taxon>
        <taxon>Pterygota</taxon>
        <taxon>Neoptera</taxon>
        <taxon>Paraneoptera</taxon>
        <taxon>Hemiptera</taxon>
        <taxon>Sternorrhyncha</taxon>
        <taxon>Aphidomorpha</taxon>
        <taxon>Aphidoidea</taxon>
        <taxon>Aphididae</taxon>
        <taxon>Aphidini</taxon>
        <taxon>Aphis</taxon>
        <taxon>Aphis</taxon>
    </lineage>
</organism>
<dbReference type="AlphaFoldDB" id="A0A6G0XAW4"/>